<evidence type="ECO:0000313" key="1">
    <source>
        <dbReference type="EMBL" id="DAF91427.1"/>
    </source>
</evidence>
<protein>
    <submittedName>
        <fullName evidence="1">Uncharacterized protein</fullName>
    </submittedName>
</protein>
<organism evidence="1">
    <name type="scientific">Myoviridae sp. ctWPU11</name>
    <dbReference type="NCBI Taxonomy" id="2825118"/>
    <lineage>
        <taxon>Viruses</taxon>
        <taxon>Duplodnaviria</taxon>
        <taxon>Heunggongvirae</taxon>
        <taxon>Uroviricota</taxon>
        <taxon>Caudoviricetes</taxon>
    </lineage>
</organism>
<sequence length="199" mass="21400">MAGWEIFTGRVSSAVRGVPFCPGVGSPIVASCLARPLSAPPLAVSSLDVIAASPSHPCRCPWNASAWTEPARRPGSCVCPGPQFRKDCWLSQKPSFDRRLWAYKKFFRNWGPESEEEAGIFNQPGLPNITGGWTGDFSSGHYGAFSSSQMSSFGIGNGSYGKMKTTMDASRCSPIYGRATTVMPSSINQPIILYLGRPA</sequence>
<dbReference type="EMBL" id="BK016053">
    <property type="protein sequence ID" value="DAF91427.1"/>
    <property type="molecule type" value="Genomic_DNA"/>
</dbReference>
<name>A0A8S5UAF8_9CAUD</name>
<accession>A0A8S5UAF8</accession>
<proteinExistence type="predicted"/>
<reference evidence="1" key="1">
    <citation type="journal article" date="2021" name="Proc. Natl. Acad. Sci. U.S.A.">
        <title>A Catalog of Tens of Thousands of Viruses from Human Metagenomes Reveals Hidden Associations with Chronic Diseases.</title>
        <authorList>
            <person name="Tisza M.J."/>
            <person name="Buck C.B."/>
        </authorList>
    </citation>
    <scope>NUCLEOTIDE SEQUENCE</scope>
    <source>
        <strain evidence="1">CtWPU11</strain>
    </source>
</reference>